<dbReference type="PANTHER" id="PTHR10937">
    <property type="entry name" value="GLUCOSAMINE--FRUCTOSE-6-PHOSPHATE AMINOTRANSFERASE, ISOMERIZING"/>
    <property type="match status" value="1"/>
</dbReference>
<evidence type="ECO:0000256" key="1">
    <source>
        <dbReference type="ARBA" id="ARBA00001031"/>
    </source>
</evidence>
<organism evidence="7 8">
    <name type="scientific">Ruegeria atlantica</name>
    <dbReference type="NCBI Taxonomy" id="81569"/>
    <lineage>
        <taxon>Bacteria</taxon>
        <taxon>Pseudomonadati</taxon>
        <taxon>Pseudomonadota</taxon>
        <taxon>Alphaproteobacteria</taxon>
        <taxon>Rhodobacterales</taxon>
        <taxon>Roseobacteraceae</taxon>
        <taxon>Ruegeria</taxon>
    </lineage>
</organism>
<dbReference type="EMBL" id="WVQY01000002">
    <property type="protein sequence ID" value="NOD29978.1"/>
    <property type="molecule type" value="Genomic_DNA"/>
</dbReference>
<comment type="caution">
    <text evidence="7">The sequence shown here is derived from an EMBL/GenBank/DDBJ whole genome shotgun (WGS) entry which is preliminary data.</text>
</comment>
<comment type="catalytic activity">
    <reaction evidence="1">
        <text>D-fructose 6-phosphate + L-glutamine = D-glucosamine 6-phosphate + L-glutamate</text>
        <dbReference type="Rhea" id="RHEA:13237"/>
        <dbReference type="ChEBI" id="CHEBI:29985"/>
        <dbReference type="ChEBI" id="CHEBI:58359"/>
        <dbReference type="ChEBI" id="CHEBI:58725"/>
        <dbReference type="ChEBI" id="CHEBI:61527"/>
        <dbReference type="EC" id="2.6.1.16"/>
    </reaction>
</comment>
<protein>
    <recommendedName>
        <fullName evidence="2">glutamine--fructose-6-phosphate transaminase (isomerizing)</fullName>
        <ecNumber evidence="2">2.6.1.16</ecNumber>
    </recommendedName>
</protein>
<dbReference type="PROSITE" id="PS51278">
    <property type="entry name" value="GATASE_TYPE_2"/>
    <property type="match status" value="1"/>
</dbReference>
<evidence type="ECO:0000313" key="7">
    <source>
        <dbReference type="EMBL" id="NOD29978.1"/>
    </source>
</evidence>
<evidence type="ECO:0000256" key="2">
    <source>
        <dbReference type="ARBA" id="ARBA00012916"/>
    </source>
</evidence>
<evidence type="ECO:0000259" key="6">
    <source>
        <dbReference type="PROSITE" id="PS51278"/>
    </source>
</evidence>
<reference evidence="7 8" key="1">
    <citation type="submission" date="2019-12" db="EMBL/GenBank/DDBJ databases">
        <title>Ruegeria JWLKs population differentiation of coral mucus and skeleton niches.</title>
        <authorList>
            <person name="Luo D."/>
        </authorList>
    </citation>
    <scope>NUCLEOTIDE SEQUENCE [LARGE SCALE GENOMIC DNA]</scope>
    <source>
        <strain evidence="7 8">HKCCD6238</strain>
    </source>
</reference>
<dbReference type="Proteomes" id="UP000599383">
    <property type="component" value="Unassembled WGS sequence"/>
</dbReference>
<keyword evidence="5 7" id="KW-0315">Glutamine amidotransferase</keyword>
<gene>
    <name evidence="7" type="ORF">GS617_06830</name>
</gene>
<dbReference type="Pfam" id="PF13522">
    <property type="entry name" value="GATase_6"/>
    <property type="match status" value="1"/>
</dbReference>
<keyword evidence="3" id="KW-0032">Aminotransferase</keyword>
<dbReference type="InterPro" id="IPR017932">
    <property type="entry name" value="GATase_2_dom"/>
</dbReference>
<dbReference type="Gene3D" id="3.60.20.10">
    <property type="entry name" value="Glutamine Phosphoribosylpyrophosphate, subunit 1, domain 1"/>
    <property type="match status" value="1"/>
</dbReference>
<sequence>MCGIAGRILTAPGQVGADLVDLMDAQEHRGADSTGFAVYGPPRDTGYVLRAMGFDKSRQDADLNAFEAVLKDHSSGFLSDPKIVTDENRHYCFRAEISDPTDLQAWVRDADELTDRFEVQSCGRSLEIIKDIGGAEAVAEKHGVRDIIGTHGLGHARLATESSVLPNASHPFWARPFSDVAIVHNGQITDYFTWRDKLSRKGYRFLTENDSELIAVWVSDQMKAGLTMEQALKKSITSIDGVFTYMIATPDGIGFAKDRFAMKPLVVVNRNGDLAAATEEQAVRRVMTEECDVINYDGPSLTGIWGVGNRSLAA</sequence>
<keyword evidence="8" id="KW-1185">Reference proteome</keyword>
<feature type="domain" description="Glutamine amidotransferase type-2" evidence="6">
    <location>
        <begin position="2"/>
        <end position="314"/>
    </location>
</feature>
<dbReference type="EC" id="2.6.1.16" evidence="2"/>
<dbReference type="SUPFAM" id="SSF56235">
    <property type="entry name" value="N-terminal nucleophile aminohydrolases (Ntn hydrolases)"/>
    <property type="match status" value="1"/>
</dbReference>
<evidence type="ECO:0000256" key="3">
    <source>
        <dbReference type="ARBA" id="ARBA00022576"/>
    </source>
</evidence>
<name>A0ABX1W9M2_9RHOB</name>
<evidence type="ECO:0000256" key="5">
    <source>
        <dbReference type="ARBA" id="ARBA00022962"/>
    </source>
</evidence>
<accession>A0ABX1W9M2</accession>
<evidence type="ECO:0000256" key="4">
    <source>
        <dbReference type="ARBA" id="ARBA00022679"/>
    </source>
</evidence>
<evidence type="ECO:0000313" key="8">
    <source>
        <dbReference type="Proteomes" id="UP000599383"/>
    </source>
</evidence>
<keyword evidence="4" id="KW-0808">Transferase</keyword>
<dbReference type="RefSeq" id="WP_171363125.1">
    <property type="nucleotide sequence ID" value="NZ_WVQY01000002.1"/>
</dbReference>
<proteinExistence type="predicted"/>
<dbReference type="InterPro" id="IPR029055">
    <property type="entry name" value="Ntn_hydrolases_N"/>
</dbReference>